<protein>
    <recommendedName>
        <fullName evidence="9">Apolipoprotein N-acyltransferase</fullName>
        <shortName evidence="9">ALP N-acyltransferase</shortName>
        <ecNumber evidence="9">2.3.1.269</ecNumber>
    </recommendedName>
</protein>
<evidence type="ECO:0000259" key="10">
    <source>
        <dbReference type="PROSITE" id="PS50263"/>
    </source>
</evidence>
<keyword evidence="3 9" id="KW-1003">Cell membrane</keyword>
<feature type="transmembrane region" description="Helical" evidence="9">
    <location>
        <begin position="483"/>
        <end position="501"/>
    </location>
</feature>
<keyword evidence="8 9" id="KW-0012">Acyltransferase</keyword>
<evidence type="ECO:0000256" key="5">
    <source>
        <dbReference type="ARBA" id="ARBA00022692"/>
    </source>
</evidence>
<comment type="similarity">
    <text evidence="2 9">Belongs to the CN hydrolase family. Apolipoprotein N-acyltransferase subfamily.</text>
</comment>
<dbReference type="RefSeq" id="WP_377049864.1">
    <property type="nucleotide sequence ID" value="NZ_JBHLVZ010000013.1"/>
</dbReference>
<sequence>MQRLVGFLESRAGWRALAAAFGLGALSSLAMPPVFAVPVLLLCLPGLLVLLGRAGSWKRAAVIGWAFGWGQHVTGLYWITYSILTEAERLWWLVPLAVPLLALWMGLYAAIPAVLAVRARPGWPRVLVLAGGWVLAEFVRGWAFTGFPWNLLGTAWAFSAVSVQGAAWIGVHGLSLVTVVLACTPLLGRRAMAGGLAAIAGFAAFGAARLWPAGPDPLAVTLVLVQGNVAQEAKWREESRVPIFRRYLELSQEGVEAALRERPGTRTVVVWPETASPFLLADDPEARRIAATVLPPDGLLLAGTVRGEWGPDRRPLRLFNSLVAMGPDGVITATYDKSHLVPFGEYMPLSGLLPIRVIRGGVDFGAGAGPVAMPLPGLPPAGPLICYEVIFPGAVVGAERPGWLLNVTNDAWFGVSAGPHQHLATARLRAVEEGLPLARAAQTGISATFDSRGREVARLGLGETGFVLSPLPEAGEATPFARLGLWIPGVMAALALLAGWLGSGIRRNDSGGQVVLPTVQVLPTSSQ</sequence>
<comment type="function">
    <text evidence="9">Catalyzes the phospholipid dependent N-acylation of the N-terminal cysteine of apolipoprotein, the last step in lipoprotein maturation.</text>
</comment>
<gene>
    <name evidence="9 11" type="primary">lnt</name>
    <name evidence="11" type="ORF">ACFFIC_09125</name>
</gene>
<dbReference type="GO" id="GO:0016746">
    <property type="term" value="F:acyltransferase activity"/>
    <property type="evidence" value="ECO:0007669"/>
    <property type="project" value="UniProtKB-KW"/>
</dbReference>
<dbReference type="InterPro" id="IPR036526">
    <property type="entry name" value="C-N_Hydrolase_sf"/>
</dbReference>
<evidence type="ECO:0000256" key="8">
    <source>
        <dbReference type="ARBA" id="ARBA00023315"/>
    </source>
</evidence>
<dbReference type="InterPro" id="IPR045378">
    <property type="entry name" value="LNT_N"/>
</dbReference>
<dbReference type="InterPro" id="IPR004563">
    <property type="entry name" value="Apolipo_AcylTrfase"/>
</dbReference>
<keyword evidence="4 9" id="KW-0808">Transferase</keyword>
<name>A0ABV6IQ30_9PROT</name>
<keyword evidence="7 9" id="KW-0472">Membrane</keyword>
<comment type="catalytic activity">
    <reaction evidence="9">
        <text>N-terminal S-1,2-diacyl-sn-glyceryl-L-cysteinyl-[lipoprotein] + a glycerophospholipid = N-acyl-S-1,2-diacyl-sn-glyceryl-L-cysteinyl-[lipoprotein] + a 2-acyl-sn-glycero-3-phospholipid + H(+)</text>
        <dbReference type="Rhea" id="RHEA:48228"/>
        <dbReference type="Rhea" id="RHEA-COMP:14681"/>
        <dbReference type="Rhea" id="RHEA-COMP:14684"/>
        <dbReference type="ChEBI" id="CHEBI:15378"/>
        <dbReference type="ChEBI" id="CHEBI:136912"/>
        <dbReference type="ChEBI" id="CHEBI:140656"/>
        <dbReference type="ChEBI" id="CHEBI:140657"/>
        <dbReference type="ChEBI" id="CHEBI:140660"/>
        <dbReference type="EC" id="2.3.1.269"/>
    </reaction>
</comment>
<evidence type="ECO:0000256" key="1">
    <source>
        <dbReference type="ARBA" id="ARBA00004651"/>
    </source>
</evidence>
<comment type="caution">
    <text evidence="11">The sequence shown here is derived from an EMBL/GenBank/DDBJ whole genome shotgun (WGS) entry which is preliminary data.</text>
</comment>
<feature type="transmembrane region" description="Helical" evidence="9">
    <location>
        <begin position="62"/>
        <end position="84"/>
    </location>
</feature>
<keyword evidence="5 9" id="KW-0812">Transmembrane</keyword>
<evidence type="ECO:0000256" key="9">
    <source>
        <dbReference type="HAMAP-Rule" id="MF_01148"/>
    </source>
</evidence>
<dbReference type="Pfam" id="PF20154">
    <property type="entry name" value="LNT_N"/>
    <property type="match status" value="1"/>
</dbReference>
<accession>A0ABV6IQ30</accession>
<comment type="pathway">
    <text evidence="9">Protein modification; lipoprotein biosynthesis (N-acyl transfer).</text>
</comment>
<feature type="transmembrane region" description="Helical" evidence="9">
    <location>
        <begin position="90"/>
        <end position="114"/>
    </location>
</feature>
<feature type="transmembrane region" description="Helical" evidence="9">
    <location>
        <begin position="126"/>
        <end position="145"/>
    </location>
</feature>
<dbReference type="PANTHER" id="PTHR38686">
    <property type="entry name" value="APOLIPOPROTEIN N-ACYLTRANSFERASE"/>
    <property type="match status" value="1"/>
</dbReference>
<keyword evidence="12" id="KW-1185">Reference proteome</keyword>
<proteinExistence type="inferred from homology"/>
<feature type="domain" description="CN hydrolase" evidence="10">
    <location>
        <begin position="225"/>
        <end position="473"/>
    </location>
</feature>
<organism evidence="11 12">
    <name type="scientific">Muricoccus vinaceus</name>
    <dbReference type="NCBI Taxonomy" id="424704"/>
    <lineage>
        <taxon>Bacteria</taxon>
        <taxon>Pseudomonadati</taxon>
        <taxon>Pseudomonadota</taxon>
        <taxon>Alphaproteobacteria</taxon>
        <taxon>Acetobacterales</taxon>
        <taxon>Roseomonadaceae</taxon>
        <taxon>Muricoccus</taxon>
    </lineage>
</organism>
<dbReference type="Pfam" id="PF00795">
    <property type="entry name" value="CN_hydrolase"/>
    <property type="match status" value="1"/>
</dbReference>
<evidence type="ECO:0000313" key="11">
    <source>
        <dbReference type="EMBL" id="MFC0385718.1"/>
    </source>
</evidence>
<reference evidence="11 12" key="1">
    <citation type="submission" date="2024-09" db="EMBL/GenBank/DDBJ databases">
        <authorList>
            <person name="Sun Q."/>
            <person name="Mori K."/>
        </authorList>
    </citation>
    <scope>NUCLEOTIDE SEQUENCE [LARGE SCALE GENOMIC DNA]</scope>
    <source>
        <strain evidence="11 12">CCM 7468</strain>
    </source>
</reference>
<dbReference type="EC" id="2.3.1.269" evidence="9"/>
<evidence type="ECO:0000256" key="2">
    <source>
        <dbReference type="ARBA" id="ARBA00010065"/>
    </source>
</evidence>
<dbReference type="SUPFAM" id="SSF56317">
    <property type="entry name" value="Carbon-nitrogen hydrolase"/>
    <property type="match status" value="1"/>
</dbReference>
<feature type="transmembrane region" description="Helical" evidence="9">
    <location>
        <begin position="191"/>
        <end position="211"/>
    </location>
</feature>
<feature type="transmembrane region" description="Helical" evidence="9">
    <location>
        <begin position="35"/>
        <end position="55"/>
    </location>
</feature>
<evidence type="ECO:0000256" key="6">
    <source>
        <dbReference type="ARBA" id="ARBA00022989"/>
    </source>
</evidence>
<evidence type="ECO:0000256" key="4">
    <source>
        <dbReference type="ARBA" id="ARBA00022679"/>
    </source>
</evidence>
<dbReference type="EMBL" id="JBHLVZ010000013">
    <property type="protein sequence ID" value="MFC0385718.1"/>
    <property type="molecule type" value="Genomic_DNA"/>
</dbReference>
<keyword evidence="6 9" id="KW-1133">Transmembrane helix</keyword>
<feature type="transmembrane region" description="Helical" evidence="9">
    <location>
        <begin position="165"/>
        <end position="184"/>
    </location>
</feature>
<dbReference type="CDD" id="cd07571">
    <property type="entry name" value="ALP_N-acyl_transferase"/>
    <property type="match status" value="1"/>
</dbReference>
<dbReference type="Proteomes" id="UP001589789">
    <property type="component" value="Unassembled WGS sequence"/>
</dbReference>
<dbReference type="InterPro" id="IPR003010">
    <property type="entry name" value="C-N_Hydrolase"/>
</dbReference>
<dbReference type="PROSITE" id="PS50263">
    <property type="entry name" value="CN_HYDROLASE"/>
    <property type="match status" value="1"/>
</dbReference>
<comment type="subcellular location">
    <subcellularLocation>
        <location evidence="1 9">Cell membrane</location>
        <topology evidence="1 9">Multi-pass membrane protein</topology>
    </subcellularLocation>
</comment>
<feature type="transmembrane region" description="Helical" evidence="9">
    <location>
        <begin position="12"/>
        <end position="29"/>
    </location>
</feature>
<evidence type="ECO:0000256" key="7">
    <source>
        <dbReference type="ARBA" id="ARBA00023136"/>
    </source>
</evidence>
<dbReference type="PANTHER" id="PTHR38686:SF1">
    <property type="entry name" value="APOLIPOPROTEIN N-ACYLTRANSFERASE"/>
    <property type="match status" value="1"/>
</dbReference>
<evidence type="ECO:0000313" key="12">
    <source>
        <dbReference type="Proteomes" id="UP001589789"/>
    </source>
</evidence>
<evidence type="ECO:0000256" key="3">
    <source>
        <dbReference type="ARBA" id="ARBA00022475"/>
    </source>
</evidence>
<dbReference type="NCBIfam" id="TIGR00546">
    <property type="entry name" value="lnt"/>
    <property type="match status" value="1"/>
</dbReference>
<dbReference type="Gene3D" id="3.60.110.10">
    <property type="entry name" value="Carbon-nitrogen hydrolase"/>
    <property type="match status" value="1"/>
</dbReference>
<dbReference type="HAMAP" id="MF_01148">
    <property type="entry name" value="Lnt"/>
    <property type="match status" value="1"/>
</dbReference>